<evidence type="ECO:0000313" key="4">
    <source>
        <dbReference type="Proteomes" id="UP001371305"/>
    </source>
</evidence>
<keyword evidence="1" id="KW-0732">Signal</keyword>
<dbReference type="PANTHER" id="PTHR19328:SF13">
    <property type="entry name" value="HIPL1 PROTEIN"/>
    <property type="match status" value="1"/>
</dbReference>
<dbReference type="Gene3D" id="2.60.40.10">
    <property type="entry name" value="Immunoglobulins"/>
    <property type="match status" value="1"/>
</dbReference>
<feature type="signal peptide" evidence="1">
    <location>
        <begin position="1"/>
        <end position="19"/>
    </location>
</feature>
<dbReference type="Proteomes" id="UP001371305">
    <property type="component" value="Unassembled WGS sequence"/>
</dbReference>
<dbReference type="PROSITE" id="PS50835">
    <property type="entry name" value="IG_LIKE"/>
    <property type="match status" value="1"/>
</dbReference>
<dbReference type="SUPFAM" id="SSF50952">
    <property type="entry name" value="Soluble quinoprotein glucose dehydrogenase"/>
    <property type="match status" value="1"/>
</dbReference>
<evidence type="ECO:0000256" key="1">
    <source>
        <dbReference type="SAM" id="SignalP"/>
    </source>
</evidence>
<dbReference type="RefSeq" id="WP_341404837.1">
    <property type="nucleotide sequence ID" value="NZ_JBBUKT010000004.1"/>
</dbReference>
<evidence type="ECO:0000259" key="2">
    <source>
        <dbReference type="PROSITE" id="PS50835"/>
    </source>
</evidence>
<keyword evidence="4" id="KW-1185">Reference proteome</keyword>
<dbReference type="PANTHER" id="PTHR19328">
    <property type="entry name" value="HEDGEHOG-INTERACTING PROTEIN"/>
    <property type="match status" value="1"/>
</dbReference>
<proteinExistence type="predicted"/>
<dbReference type="InterPro" id="IPR013783">
    <property type="entry name" value="Ig-like_fold"/>
</dbReference>
<dbReference type="PROSITE" id="PS00018">
    <property type="entry name" value="EF_HAND_1"/>
    <property type="match status" value="1"/>
</dbReference>
<dbReference type="InterPro" id="IPR007110">
    <property type="entry name" value="Ig-like_dom"/>
</dbReference>
<sequence length="792" mass="84717">MIRLLIAAAAAVGACGNAATTPVTVRVSDWASMPFSGNVSTTAGNPGYMARINFTKEEPGNTGRMWTCDLNGNLHIFSKGGTPATRTAELLTQAKNRSAYLDFNGGPTKSDTAELVNLPNATGTSTSQVAPNGLFPLFTKKSGYANGLVTFEFDPGYATNGKFYTIHIESVSSDGDAGRLPVKTKFPGFNTAGYTSTSVINPLVGSTTRQAVLIEWTDTNRSNLTFEGTARELLRIGFNSHIHPLGDITFNPAAVPGAPEWGVMYLACGDGGSGENNTTKLNPQRLDTIVGKILRIIPDLSLHTSDSTVSTNGRYRIPNDNPFANSANFNGARKEIWTLGHRNPHRFCWYDNGIVEPRLLVTEIGLNSWEEVNLLKPGKNYGYSEREGPQKLVISSGSPALSNPPSPDSLPVRLSNLQNFPGEFVPEYPVIAYPHAAAYGDAISSGVFYRGSAVPALQGKFVFADITTGRVWCCDWSDMLAADDGVASTLANMQPVTLVWDDPNDSPDLGPQSYDRFFEIVEEGYDFRGGVDSDLPGGATISGNGRADIRLAVDASGELYVTSKSDGVIRGLGVVIPPAFSTQPVDKWISVGTSVDFTAVATSNPSPGYHWQRLAVGSNVWQDLSDDSVCTGTATGTLHVQAPGRERSGDLYRCVATCTGAEAASYAAMLEMKIVPTTWLTTYFTATERANRLIAGDMADPDRDGIVNLLEYAFGFDPEKNSAAQLPKLGKNGSNATLSFPASRADLIYGAEVSTDMETWTTSGVTITTNGSTKTASYPMSAQKAFLRVTVK</sequence>
<gene>
    <name evidence="3" type="ORF">WKV53_12030</name>
</gene>
<dbReference type="SUPFAM" id="SSF48726">
    <property type="entry name" value="Immunoglobulin"/>
    <property type="match status" value="1"/>
</dbReference>
<dbReference type="InterPro" id="IPR018247">
    <property type="entry name" value="EF_Hand_1_Ca_BS"/>
</dbReference>
<feature type="domain" description="Ig-like" evidence="2">
    <location>
        <begin position="578"/>
        <end position="671"/>
    </location>
</feature>
<name>A0ABU9ATZ8_9BACT</name>
<reference evidence="3 4" key="1">
    <citation type="submission" date="2024-04" db="EMBL/GenBank/DDBJ databases">
        <title>Luteolibacter sp. isolated from soil.</title>
        <authorList>
            <person name="An J."/>
        </authorList>
    </citation>
    <scope>NUCLEOTIDE SEQUENCE [LARGE SCALE GENOMIC DNA]</scope>
    <source>
        <strain evidence="3 4">Y139</strain>
    </source>
</reference>
<accession>A0ABU9ATZ8</accession>
<dbReference type="EMBL" id="JBBUKT010000004">
    <property type="protein sequence ID" value="MEK7951235.1"/>
    <property type="molecule type" value="Genomic_DNA"/>
</dbReference>
<evidence type="ECO:0000313" key="3">
    <source>
        <dbReference type="EMBL" id="MEK7951235.1"/>
    </source>
</evidence>
<dbReference type="InterPro" id="IPR011042">
    <property type="entry name" value="6-blade_b-propeller_TolB-like"/>
</dbReference>
<dbReference type="InterPro" id="IPR011041">
    <property type="entry name" value="Quinoprot_gluc/sorb_DH_b-prop"/>
</dbReference>
<feature type="chain" id="PRO_5047103254" evidence="1">
    <location>
        <begin position="20"/>
        <end position="792"/>
    </location>
</feature>
<dbReference type="PROSITE" id="PS51257">
    <property type="entry name" value="PROKAR_LIPOPROTEIN"/>
    <property type="match status" value="1"/>
</dbReference>
<dbReference type="Gene3D" id="2.120.10.30">
    <property type="entry name" value="TolB, C-terminal domain"/>
    <property type="match status" value="1"/>
</dbReference>
<comment type="caution">
    <text evidence="3">The sequence shown here is derived from an EMBL/GenBank/DDBJ whole genome shotgun (WGS) entry which is preliminary data.</text>
</comment>
<organism evidence="3 4">
    <name type="scientific">Luteolibacter soli</name>
    <dbReference type="NCBI Taxonomy" id="3135280"/>
    <lineage>
        <taxon>Bacteria</taxon>
        <taxon>Pseudomonadati</taxon>
        <taxon>Verrucomicrobiota</taxon>
        <taxon>Verrucomicrobiia</taxon>
        <taxon>Verrucomicrobiales</taxon>
        <taxon>Verrucomicrobiaceae</taxon>
        <taxon>Luteolibacter</taxon>
    </lineage>
</organism>
<protein>
    <submittedName>
        <fullName evidence="3">PQQ-dependent sugar dehydrogenase</fullName>
    </submittedName>
</protein>
<dbReference type="InterPro" id="IPR036179">
    <property type="entry name" value="Ig-like_dom_sf"/>
</dbReference>
<dbReference type="InterPro" id="IPR012938">
    <property type="entry name" value="Glc/Sorbosone_DH"/>
</dbReference>
<dbReference type="Pfam" id="PF07995">
    <property type="entry name" value="GSDH"/>
    <property type="match status" value="1"/>
</dbReference>